<evidence type="ECO:0000256" key="11">
    <source>
        <dbReference type="ARBA" id="ARBA00049489"/>
    </source>
</evidence>
<feature type="binding site" evidence="12 16">
    <location>
        <position position="411"/>
    </location>
    <ligand>
        <name>substrate</name>
    </ligand>
</feature>
<evidence type="ECO:0000256" key="2">
    <source>
        <dbReference type="ARBA" id="ARBA00004940"/>
    </source>
</evidence>
<dbReference type="FunFam" id="3.40.50.1980:FF:000001">
    <property type="entry name" value="Histidinol dehydrogenase"/>
    <property type="match status" value="1"/>
</dbReference>
<dbReference type="PRINTS" id="PR00083">
    <property type="entry name" value="HOLDHDRGNASE"/>
</dbReference>
<name>A0A512PQP4_9LACO</name>
<dbReference type="Gene3D" id="3.40.50.1980">
    <property type="entry name" value="Nitrogenase molybdenum iron protein domain"/>
    <property type="match status" value="2"/>
</dbReference>
<dbReference type="AlphaFoldDB" id="A0A512PQP4"/>
<comment type="catalytic activity">
    <reaction evidence="11 12">
        <text>L-histidinol + 2 NAD(+) + H2O = L-histidine + 2 NADH + 3 H(+)</text>
        <dbReference type="Rhea" id="RHEA:20641"/>
        <dbReference type="ChEBI" id="CHEBI:15377"/>
        <dbReference type="ChEBI" id="CHEBI:15378"/>
        <dbReference type="ChEBI" id="CHEBI:57540"/>
        <dbReference type="ChEBI" id="CHEBI:57595"/>
        <dbReference type="ChEBI" id="CHEBI:57699"/>
        <dbReference type="ChEBI" id="CHEBI:57945"/>
        <dbReference type="EC" id="1.1.1.23"/>
    </reaction>
</comment>
<feature type="binding site" evidence="12 17">
    <location>
        <position position="255"/>
    </location>
    <ligand>
        <name>Zn(2+)</name>
        <dbReference type="ChEBI" id="CHEBI:29105"/>
    </ligand>
</feature>
<comment type="pathway">
    <text evidence="2 12">Amino-acid biosynthesis; L-histidine biosynthesis; L-histidine from 5-phospho-alpha-D-ribose 1-diphosphate: step 9/9.</text>
</comment>
<feature type="binding site" evidence="12 17">
    <location>
        <position position="258"/>
    </location>
    <ligand>
        <name>Zn(2+)</name>
        <dbReference type="ChEBI" id="CHEBI:29105"/>
    </ligand>
</feature>
<evidence type="ECO:0000256" key="1">
    <source>
        <dbReference type="ARBA" id="ARBA00003850"/>
    </source>
</evidence>
<feature type="active site" description="Proton acceptor" evidence="12 14">
    <location>
        <position position="324"/>
    </location>
</feature>
<feature type="binding site" evidence="12 16">
    <location>
        <position position="324"/>
    </location>
    <ligand>
        <name>substrate</name>
    </ligand>
</feature>
<evidence type="ECO:0000256" key="17">
    <source>
        <dbReference type="PIRSR" id="PIRSR000099-4"/>
    </source>
</evidence>
<evidence type="ECO:0000256" key="15">
    <source>
        <dbReference type="PIRSR" id="PIRSR000099-2"/>
    </source>
</evidence>
<dbReference type="RefSeq" id="WP_056982172.1">
    <property type="nucleotide sequence ID" value="NZ_BKAM01000087.1"/>
</dbReference>
<dbReference type="SUPFAM" id="SSF53720">
    <property type="entry name" value="ALDH-like"/>
    <property type="match status" value="1"/>
</dbReference>
<feature type="binding site" evidence="12 17">
    <location>
        <position position="416"/>
    </location>
    <ligand>
        <name>Zn(2+)</name>
        <dbReference type="ChEBI" id="CHEBI:29105"/>
    </ligand>
</feature>
<dbReference type="EC" id="1.1.1.23" evidence="4 12"/>
<keyword evidence="6 12" id="KW-0479">Metal-binding</keyword>
<evidence type="ECO:0000256" key="13">
    <source>
        <dbReference type="PIRNR" id="PIRNR000099"/>
    </source>
</evidence>
<dbReference type="InterPro" id="IPR012131">
    <property type="entry name" value="Hstdl_DH"/>
</dbReference>
<evidence type="ECO:0000256" key="6">
    <source>
        <dbReference type="ARBA" id="ARBA00022723"/>
    </source>
</evidence>
<dbReference type="EMBL" id="BKAM01000087">
    <property type="protein sequence ID" value="GEP73507.1"/>
    <property type="molecule type" value="Genomic_DNA"/>
</dbReference>
<organism evidence="19 20">
    <name type="scientific">Lentilactobacillus rapi</name>
    <dbReference type="NCBI Taxonomy" id="481723"/>
    <lineage>
        <taxon>Bacteria</taxon>
        <taxon>Bacillati</taxon>
        <taxon>Bacillota</taxon>
        <taxon>Bacilli</taxon>
        <taxon>Lactobacillales</taxon>
        <taxon>Lactobacillaceae</taxon>
        <taxon>Lentilactobacillus</taxon>
    </lineage>
</organism>
<evidence type="ECO:0000256" key="10">
    <source>
        <dbReference type="ARBA" id="ARBA00023102"/>
    </source>
</evidence>
<dbReference type="Pfam" id="PF00815">
    <property type="entry name" value="Histidinol_dh"/>
    <property type="match status" value="1"/>
</dbReference>
<keyword evidence="10 12" id="KW-0368">Histidine biosynthesis</keyword>
<accession>A0A512PQP4</accession>
<dbReference type="PIRSF" id="PIRSF000099">
    <property type="entry name" value="Histidinol_dh"/>
    <property type="match status" value="1"/>
</dbReference>
<dbReference type="PANTHER" id="PTHR21256">
    <property type="entry name" value="HISTIDINOL DEHYDROGENASE HDH"/>
    <property type="match status" value="1"/>
</dbReference>
<feature type="binding site" evidence="12 16">
    <location>
        <position position="416"/>
    </location>
    <ligand>
        <name>substrate</name>
    </ligand>
</feature>
<evidence type="ECO:0000313" key="19">
    <source>
        <dbReference type="EMBL" id="GEP73507.1"/>
    </source>
</evidence>
<dbReference type="GO" id="GO:0000105">
    <property type="term" value="P:L-histidine biosynthetic process"/>
    <property type="evidence" value="ECO:0007669"/>
    <property type="project" value="UniProtKB-UniRule"/>
</dbReference>
<dbReference type="GO" id="GO:0005829">
    <property type="term" value="C:cytosol"/>
    <property type="evidence" value="ECO:0007669"/>
    <property type="project" value="TreeGrafter"/>
</dbReference>
<dbReference type="Gene3D" id="1.20.5.1300">
    <property type="match status" value="1"/>
</dbReference>
<evidence type="ECO:0000256" key="12">
    <source>
        <dbReference type="HAMAP-Rule" id="MF_01024"/>
    </source>
</evidence>
<keyword evidence="5 12" id="KW-0028">Amino-acid biosynthesis</keyword>
<dbReference type="CDD" id="cd06572">
    <property type="entry name" value="Histidinol_dh"/>
    <property type="match status" value="1"/>
</dbReference>
<dbReference type="PANTHER" id="PTHR21256:SF2">
    <property type="entry name" value="HISTIDINE BIOSYNTHESIS TRIFUNCTIONAL PROTEIN"/>
    <property type="match status" value="1"/>
</dbReference>
<dbReference type="GO" id="GO:0051287">
    <property type="term" value="F:NAD binding"/>
    <property type="evidence" value="ECO:0007669"/>
    <property type="project" value="InterPro"/>
</dbReference>
<evidence type="ECO:0000256" key="5">
    <source>
        <dbReference type="ARBA" id="ARBA00022605"/>
    </source>
</evidence>
<feature type="binding site" evidence="12 16">
    <location>
        <position position="233"/>
    </location>
    <ligand>
        <name>substrate</name>
    </ligand>
</feature>
<feature type="binding site" evidence="12 16">
    <location>
        <position position="357"/>
    </location>
    <ligand>
        <name>substrate</name>
    </ligand>
</feature>
<evidence type="ECO:0000256" key="14">
    <source>
        <dbReference type="PIRSR" id="PIRSR000099-1"/>
    </source>
</evidence>
<dbReference type="InterPro" id="IPR016161">
    <property type="entry name" value="Ald_DH/histidinol_DH"/>
</dbReference>
<keyword evidence="7 12" id="KW-0862">Zinc</keyword>
<dbReference type="Proteomes" id="UP000321569">
    <property type="component" value="Unassembled WGS sequence"/>
</dbReference>
<dbReference type="OrthoDB" id="9805269at2"/>
<evidence type="ECO:0000256" key="18">
    <source>
        <dbReference type="RuleBase" id="RU004175"/>
    </source>
</evidence>
<feature type="binding site" evidence="12 15">
    <location>
        <position position="187"/>
    </location>
    <ligand>
        <name>NAD(+)</name>
        <dbReference type="ChEBI" id="CHEBI:57540"/>
    </ligand>
</feature>
<dbReference type="HAMAP" id="MF_01024">
    <property type="entry name" value="HisD"/>
    <property type="match status" value="1"/>
</dbReference>
<evidence type="ECO:0000313" key="20">
    <source>
        <dbReference type="Proteomes" id="UP000321569"/>
    </source>
</evidence>
<feature type="binding site" evidence="12 16">
    <location>
        <position position="258"/>
    </location>
    <ligand>
        <name>substrate</name>
    </ligand>
</feature>
<evidence type="ECO:0000256" key="9">
    <source>
        <dbReference type="ARBA" id="ARBA00023027"/>
    </source>
</evidence>
<dbReference type="GO" id="GO:0004399">
    <property type="term" value="F:histidinol dehydrogenase activity"/>
    <property type="evidence" value="ECO:0007669"/>
    <property type="project" value="UniProtKB-UniRule"/>
</dbReference>
<evidence type="ECO:0000256" key="4">
    <source>
        <dbReference type="ARBA" id="ARBA00012965"/>
    </source>
</evidence>
<proteinExistence type="inferred from homology"/>
<feature type="active site" description="Proton acceptor" evidence="12 14">
    <location>
        <position position="323"/>
    </location>
</feature>
<keyword evidence="8 12" id="KW-0560">Oxidoreductase</keyword>
<comment type="similarity">
    <text evidence="3 12 13 18">Belongs to the histidinol dehydrogenase family.</text>
</comment>
<comment type="cofactor">
    <cofactor evidence="12 17">
        <name>Zn(2+)</name>
        <dbReference type="ChEBI" id="CHEBI:29105"/>
    </cofactor>
    <text evidence="12 17">Binds 1 zinc ion per subunit.</text>
</comment>
<evidence type="ECO:0000256" key="7">
    <source>
        <dbReference type="ARBA" id="ARBA00022833"/>
    </source>
</evidence>
<dbReference type="PROSITE" id="PS00611">
    <property type="entry name" value="HISOL_DEHYDROGENASE"/>
    <property type="match status" value="1"/>
</dbReference>
<dbReference type="UniPathway" id="UPA00031">
    <property type="reaction ID" value="UER00014"/>
</dbReference>
<feature type="binding site" evidence="12 16">
    <location>
        <position position="255"/>
    </location>
    <ligand>
        <name>substrate</name>
    </ligand>
</feature>
<comment type="caution">
    <text evidence="19">The sequence shown here is derived from an EMBL/GenBank/DDBJ whole genome shotgun (WGS) entry which is preliminary data.</text>
</comment>
<evidence type="ECO:0000256" key="3">
    <source>
        <dbReference type="ARBA" id="ARBA00010178"/>
    </source>
</evidence>
<reference evidence="19 20" key="1">
    <citation type="submission" date="2019-07" db="EMBL/GenBank/DDBJ databases">
        <title>Whole genome shotgun sequence of Lactobacillus rapi NBRC 109618.</title>
        <authorList>
            <person name="Hosoyama A."/>
            <person name="Uohara A."/>
            <person name="Ohji S."/>
            <person name="Ichikawa N."/>
        </authorList>
    </citation>
    <scope>NUCLEOTIDE SEQUENCE [LARGE SCALE GENOMIC DNA]</scope>
    <source>
        <strain evidence="19 20">NBRC 109618</strain>
    </source>
</reference>
<keyword evidence="9 12" id="KW-0520">NAD</keyword>
<dbReference type="InterPro" id="IPR001692">
    <property type="entry name" value="Histidinol_DH_CS"/>
</dbReference>
<feature type="binding site" evidence="12 15">
    <location>
        <position position="126"/>
    </location>
    <ligand>
        <name>NAD(+)</name>
        <dbReference type="ChEBI" id="CHEBI:57540"/>
    </ligand>
</feature>
<gene>
    <name evidence="12 19" type="primary">hisD</name>
    <name evidence="19" type="ORF">LRA02_23750</name>
</gene>
<dbReference type="InterPro" id="IPR022695">
    <property type="entry name" value="Histidinol_DH_monofunct"/>
</dbReference>
<feature type="binding site" evidence="12 15">
    <location>
        <position position="210"/>
    </location>
    <ligand>
        <name>NAD(+)</name>
        <dbReference type="ChEBI" id="CHEBI:57540"/>
    </ligand>
</feature>
<dbReference type="GO" id="GO:0008270">
    <property type="term" value="F:zinc ion binding"/>
    <property type="evidence" value="ECO:0007669"/>
    <property type="project" value="UniProtKB-UniRule"/>
</dbReference>
<sequence>MQIIEDSLDNLLKQVAIRTNKVANRAEVEKAVDDIIANVIENGDQALKDYEKKFDGIDLKDLRVSQQEIDDAYAQTDQKVIDALKLAKANITSFQQMEVEESFIDAKKKGVIRGEKIQPLAAVGLYVPGGTAAYPSSILMNVIPAKIAGVGRIVMVTPPQKDGLSKAVLAAAKIAGVDEIYTVGGAQAIAALAYGTETVPRVDKITGPGNVFVATAKKKVFGQVDIDMIAGPSEIGVIASSQSVPSQVAADLLSQAEHDKLARPMLITDDRQLADAVNKELARQVALLPRQEIAQAAMDNEGFIAVVDDIDDAFTLMNAVAPEHLEVQLPDAIEYLNQIKNAGSVFLGFSASEPLGDYLAGPNHILPTGGTARFFSPLGVQDFVKRTQFVSYTREALAKEKDAITTLARVEGLEAHARAIESRFEEK</sequence>
<feature type="binding site" evidence="12 17">
    <location>
        <position position="357"/>
    </location>
    <ligand>
        <name>Zn(2+)</name>
        <dbReference type="ChEBI" id="CHEBI:29105"/>
    </ligand>
</feature>
<evidence type="ECO:0000256" key="16">
    <source>
        <dbReference type="PIRSR" id="PIRSR000099-3"/>
    </source>
</evidence>
<comment type="function">
    <text evidence="1 12">Catalyzes the sequential NAD-dependent oxidations of L-histidinol to L-histidinaldehyde and then to L-histidine.</text>
</comment>
<dbReference type="STRING" id="1423795.FD12_GL002290"/>
<evidence type="ECO:0000256" key="8">
    <source>
        <dbReference type="ARBA" id="ARBA00023002"/>
    </source>
</evidence>
<dbReference type="FunFam" id="3.40.50.1980:FF:000026">
    <property type="entry name" value="Histidinol dehydrogenase"/>
    <property type="match status" value="1"/>
</dbReference>
<dbReference type="FunFam" id="1.20.5.1300:FF:000002">
    <property type="entry name" value="Histidinol dehydrogenase, chloroplastic"/>
    <property type="match status" value="1"/>
</dbReference>
<protein>
    <recommendedName>
        <fullName evidence="4 12">Histidinol dehydrogenase</fullName>
        <shortName evidence="12">HDH</shortName>
        <ecNumber evidence="4 12">1.1.1.23</ecNumber>
    </recommendedName>
</protein>
<dbReference type="NCBIfam" id="TIGR00069">
    <property type="entry name" value="hisD"/>
    <property type="match status" value="1"/>
</dbReference>